<protein>
    <submittedName>
        <fullName evidence="2">FAD-dependent oxidoreductase</fullName>
    </submittedName>
</protein>
<name>A0A7G7MF75_9PSEU</name>
<organism evidence="2 3">
    <name type="scientific">Pseudonocardia petroleophila</name>
    <dbReference type="NCBI Taxonomy" id="37331"/>
    <lineage>
        <taxon>Bacteria</taxon>
        <taxon>Bacillati</taxon>
        <taxon>Actinomycetota</taxon>
        <taxon>Actinomycetes</taxon>
        <taxon>Pseudonocardiales</taxon>
        <taxon>Pseudonocardiaceae</taxon>
        <taxon>Pseudonocardia</taxon>
    </lineage>
</organism>
<feature type="domain" description="FAD dependent oxidoreductase" evidence="1">
    <location>
        <begin position="2"/>
        <end position="73"/>
    </location>
</feature>
<dbReference type="AlphaFoldDB" id="A0A7G7MF75"/>
<gene>
    <name evidence="2" type="ORF">H6H00_25405</name>
</gene>
<dbReference type="KEGG" id="ppel:H6H00_25405"/>
<evidence type="ECO:0000313" key="2">
    <source>
        <dbReference type="EMBL" id="QNG51436.1"/>
    </source>
</evidence>
<sequence length="444" mass="46292">MRIAVVGAGPTGLFAAIALARRGHAVTVVDRDPGPHPDGSWPRVGVMQFHHPHAFRGPVVDALSAEMPEVVDALLAAGAEPVQVTPDAVAGLRCRRMVFERVLRAAAAAEPGVELLRGHAEEVLAERGRAAGLRVDGRPLGADLVLDASGRSGRIGRGLRAPAEGGDCGQAYVSRQYRLRPGAEFGPLTMPIAGVAYYPGYAAIAFPHDNGVFSAVVMRSGDDRALTGLRGTAAFDAVAAAVPLLAAWTDPARSTPLTGVLPGGRLHNTWCGQLDDRGEVPLPGLVFVGDTVCTTNPSAGRGITTSLLQVRRLLALLAEHPGDPESLTRALDAWNTAHVRPWFDDHVACDAGLAARWAGADVDLDAPLPSDLIGAAAAVDPSMMAVVGPYLAMQSLPAALAEVEPRAREVYATGWRPPVPDGPTRDELVELVTRAAGDRAGVPG</sequence>
<dbReference type="Gene3D" id="3.50.50.60">
    <property type="entry name" value="FAD/NAD(P)-binding domain"/>
    <property type="match status" value="1"/>
</dbReference>
<keyword evidence="3" id="KW-1185">Reference proteome</keyword>
<dbReference type="RefSeq" id="WP_185718191.1">
    <property type="nucleotide sequence ID" value="NZ_BAAAWI010000001.1"/>
</dbReference>
<dbReference type="Pfam" id="PF01266">
    <property type="entry name" value="DAO"/>
    <property type="match status" value="1"/>
</dbReference>
<proteinExistence type="predicted"/>
<accession>A0A7G7MF75</accession>
<dbReference type="PANTHER" id="PTHR42685:SF22">
    <property type="entry name" value="CONDITIONED MEDIUM FACTOR RECEPTOR 1"/>
    <property type="match status" value="1"/>
</dbReference>
<dbReference type="PANTHER" id="PTHR42685">
    <property type="entry name" value="GERANYLGERANYL DIPHOSPHATE REDUCTASE"/>
    <property type="match status" value="1"/>
</dbReference>
<dbReference type="EMBL" id="CP060131">
    <property type="protein sequence ID" value="QNG51436.1"/>
    <property type="molecule type" value="Genomic_DNA"/>
</dbReference>
<dbReference type="InterPro" id="IPR050407">
    <property type="entry name" value="Geranylgeranyl_reductase"/>
</dbReference>
<evidence type="ECO:0000313" key="3">
    <source>
        <dbReference type="Proteomes" id="UP000515728"/>
    </source>
</evidence>
<dbReference type="SUPFAM" id="SSF51905">
    <property type="entry name" value="FAD/NAD(P)-binding domain"/>
    <property type="match status" value="1"/>
</dbReference>
<dbReference type="InterPro" id="IPR036188">
    <property type="entry name" value="FAD/NAD-bd_sf"/>
</dbReference>
<evidence type="ECO:0000259" key="1">
    <source>
        <dbReference type="Pfam" id="PF01266"/>
    </source>
</evidence>
<dbReference type="InterPro" id="IPR006076">
    <property type="entry name" value="FAD-dep_OxRdtase"/>
</dbReference>
<dbReference type="PRINTS" id="PR00420">
    <property type="entry name" value="RNGMNOXGNASE"/>
</dbReference>
<dbReference type="Proteomes" id="UP000515728">
    <property type="component" value="Chromosome"/>
</dbReference>
<reference evidence="2 3" key="1">
    <citation type="submission" date="2020-08" db="EMBL/GenBank/DDBJ databases">
        <authorList>
            <person name="Mo P."/>
        </authorList>
    </citation>
    <scope>NUCLEOTIDE SEQUENCE [LARGE SCALE GENOMIC DNA]</scope>
    <source>
        <strain evidence="2 3">CGMCC 4.1532</strain>
    </source>
</reference>